<evidence type="ECO:0000256" key="1">
    <source>
        <dbReference type="SAM" id="Coils"/>
    </source>
</evidence>
<organism evidence="2 3">
    <name type="scientific">Aureobasidium pullulans</name>
    <name type="common">Black yeast</name>
    <name type="synonym">Pullularia pullulans</name>
    <dbReference type="NCBI Taxonomy" id="5580"/>
    <lineage>
        <taxon>Eukaryota</taxon>
        <taxon>Fungi</taxon>
        <taxon>Dikarya</taxon>
        <taxon>Ascomycota</taxon>
        <taxon>Pezizomycotina</taxon>
        <taxon>Dothideomycetes</taxon>
        <taxon>Dothideomycetidae</taxon>
        <taxon>Dothideales</taxon>
        <taxon>Saccotheciaceae</taxon>
        <taxon>Aureobasidium</taxon>
    </lineage>
</organism>
<feature type="coiled-coil region" evidence="1">
    <location>
        <begin position="93"/>
        <end position="120"/>
    </location>
</feature>
<reference evidence="2 3" key="1">
    <citation type="submission" date="2023-11" db="EMBL/GenBank/DDBJ databases">
        <title>Draft genome sequence and annotation of the polyextremotolerant black yeast-like fungus Aureobasidium pullulans NRRL 62042.</title>
        <authorList>
            <person name="Dielentheis-Frenken M.R.E."/>
            <person name="Wibberg D."/>
            <person name="Blank L.M."/>
            <person name="Tiso T."/>
        </authorList>
    </citation>
    <scope>NUCLEOTIDE SEQUENCE [LARGE SCALE GENOMIC DNA]</scope>
    <source>
        <strain evidence="2 3">NRRL 62042</strain>
    </source>
</reference>
<protein>
    <submittedName>
        <fullName evidence="2">Uncharacterized protein</fullName>
    </submittedName>
</protein>
<dbReference type="EMBL" id="JASGXD010000009">
    <property type="protein sequence ID" value="KAK6003803.1"/>
    <property type="molecule type" value="Genomic_DNA"/>
</dbReference>
<keyword evidence="3" id="KW-1185">Reference proteome</keyword>
<dbReference type="Proteomes" id="UP001341245">
    <property type="component" value="Unassembled WGS sequence"/>
</dbReference>
<accession>A0ABR0TH89</accession>
<name>A0ABR0TH89_AURPU</name>
<gene>
    <name evidence="2" type="ORF">QM012_009574</name>
</gene>
<proteinExistence type="predicted"/>
<evidence type="ECO:0000313" key="3">
    <source>
        <dbReference type="Proteomes" id="UP001341245"/>
    </source>
</evidence>
<evidence type="ECO:0000313" key="2">
    <source>
        <dbReference type="EMBL" id="KAK6003803.1"/>
    </source>
</evidence>
<keyword evidence="1" id="KW-0175">Coiled coil</keyword>
<comment type="caution">
    <text evidence="2">The sequence shown here is derived from an EMBL/GenBank/DDBJ whole genome shotgun (WGS) entry which is preliminary data.</text>
</comment>
<sequence>MSVACLRTALTHSLKRLSSKPKKYQRWSIADRLIKDTVDRLAERVSSNKNQPHSFTTMLDHFFQGLRDDKRRKGLEARVKENSEWSGLGCIEQGSLEEALEEYAEKVEMLAQENAAEDVKEIIDASLASRKKKSTRQTIFRLQIA</sequence>